<dbReference type="SUPFAM" id="SSF48113">
    <property type="entry name" value="Heme-dependent peroxidases"/>
    <property type="match status" value="1"/>
</dbReference>
<comment type="subcellular location">
    <subcellularLocation>
        <location evidence="3">Secreted</location>
    </subcellularLocation>
</comment>
<dbReference type="GO" id="GO:0046872">
    <property type="term" value="F:metal ion binding"/>
    <property type="evidence" value="ECO:0007669"/>
    <property type="project" value="UniProtKB-KW"/>
</dbReference>
<evidence type="ECO:0000256" key="3">
    <source>
        <dbReference type="ARBA" id="ARBA00004613"/>
    </source>
</evidence>
<keyword evidence="7 12" id="KW-0106">Calcium</keyword>
<dbReference type="InterPro" id="IPR019794">
    <property type="entry name" value="Peroxidases_AS"/>
</dbReference>
<feature type="signal peptide" evidence="14">
    <location>
        <begin position="1"/>
        <end position="28"/>
    </location>
</feature>
<dbReference type="AlphaFoldDB" id="A0A811QWF7"/>
<evidence type="ECO:0000256" key="7">
    <source>
        <dbReference type="ARBA" id="ARBA00022837"/>
    </source>
</evidence>
<keyword evidence="6 12" id="KW-0479">Metal-binding</keyword>
<protein>
    <recommendedName>
        <fullName evidence="15">Plant heme peroxidase family profile domain-containing protein</fullName>
    </recommendedName>
</protein>
<evidence type="ECO:0000256" key="4">
    <source>
        <dbReference type="ARBA" id="ARBA00022559"/>
    </source>
</evidence>
<dbReference type="PROSITE" id="PS50873">
    <property type="entry name" value="PEROXIDASE_4"/>
    <property type="match status" value="1"/>
</dbReference>
<keyword evidence="4" id="KW-0575">Peroxidase</keyword>
<feature type="chain" id="PRO_5032814800" description="Plant heme peroxidase family profile domain-containing protein" evidence="14">
    <location>
        <begin position="29"/>
        <end position="83"/>
    </location>
</feature>
<evidence type="ECO:0000256" key="2">
    <source>
        <dbReference type="ARBA" id="ARBA00001970"/>
    </source>
</evidence>
<dbReference type="GO" id="GO:0005576">
    <property type="term" value="C:extracellular region"/>
    <property type="evidence" value="ECO:0007669"/>
    <property type="project" value="UniProtKB-SubCell"/>
</dbReference>
<evidence type="ECO:0000256" key="12">
    <source>
        <dbReference type="PIRSR" id="PIRSR600823-3"/>
    </source>
</evidence>
<dbReference type="InterPro" id="IPR002016">
    <property type="entry name" value="Haem_peroxidase"/>
</dbReference>
<evidence type="ECO:0000256" key="9">
    <source>
        <dbReference type="ARBA" id="ARBA00023004"/>
    </source>
</evidence>
<evidence type="ECO:0000256" key="11">
    <source>
        <dbReference type="PIRSR" id="PIRSR600823-1"/>
    </source>
</evidence>
<dbReference type="GO" id="GO:0006979">
    <property type="term" value="P:response to oxidative stress"/>
    <property type="evidence" value="ECO:0007669"/>
    <property type="project" value="InterPro"/>
</dbReference>
<evidence type="ECO:0000256" key="10">
    <source>
        <dbReference type="ARBA" id="ARBA00023324"/>
    </source>
</evidence>
<feature type="site" description="Transition state stabilizer" evidence="13">
    <location>
        <position position="75"/>
    </location>
</feature>
<comment type="cofactor">
    <cofactor evidence="2">
        <name>heme b</name>
        <dbReference type="ChEBI" id="CHEBI:60344"/>
    </cofactor>
</comment>
<keyword evidence="14" id="KW-0732">Signal</keyword>
<dbReference type="EMBL" id="CAJGYO010000012">
    <property type="protein sequence ID" value="CAD6263708.1"/>
    <property type="molecule type" value="Genomic_DNA"/>
</dbReference>
<evidence type="ECO:0000256" key="14">
    <source>
        <dbReference type="SAM" id="SignalP"/>
    </source>
</evidence>
<evidence type="ECO:0000256" key="13">
    <source>
        <dbReference type="PIRSR" id="PIRSR600823-4"/>
    </source>
</evidence>
<evidence type="ECO:0000256" key="5">
    <source>
        <dbReference type="ARBA" id="ARBA00022617"/>
    </source>
</evidence>
<evidence type="ECO:0000313" key="17">
    <source>
        <dbReference type="Proteomes" id="UP000604825"/>
    </source>
</evidence>
<dbReference type="Gene3D" id="1.10.520.10">
    <property type="match status" value="1"/>
</dbReference>
<dbReference type="PANTHER" id="PTHR31388:SF11">
    <property type="entry name" value="PEROXIDASE"/>
    <property type="match status" value="1"/>
</dbReference>
<dbReference type="OrthoDB" id="689739at2759"/>
<proteinExistence type="predicted"/>
<keyword evidence="10" id="KW-0376">Hydrogen peroxide</keyword>
<dbReference type="Proteomes" id="UP000604825">
    <property type="component" value="Unassembled WGS sequence"/>
</dbReference>
<sequence>MARRQWSSGGGGLALAVLAVLSSVLCSGHPVPGGGFPPLQPHFYDHACPQMQAIVGSIVAKAHAEDPRMAASLLRLHFHDCFK</sequence>
<gene>
    <name evidence="16" type="ORF">NCGR_LOCUS47013</name>
</gene>
<feature type="active site" description="Proton acceptor" evidence="11">
    <location>
        <position position="79"/>
    </location>
</feature>
<feature type="binding site" evidence="12">
    <location>
        <position position="80"/>
    </location>
    <ligand>
        <name>Ca(2+)</name>
        <dbReference type="ChEBI" id="CHEBI:29108"/>
        <label>1</label>
    </ligand>
</feature>
<accession>A0A811QWF7</accession>
<organism evidence="16 17">
    <name type="scientific">Miscanthus lutarioriparius</name>
    <dbReference type="NCBI Taxonomy" id="422564"/>
    <lineage>
        <taxon>Eukaryota</taxon>
        <taxon>Viridiplantae</taxon>
        <taxon>Streptophyta</taxon>
        <taxon>Embryophyta</taxon>
        <taxon>Tracheophyta</taxon>
        <taxon>Spermatophyta</taxon>
        <taxon>Magnoliopsida</taxon>
        <taxon>Liliopsida</taxon>
        <taxon>Poales</taxon>
        <taxon>Poaceae</taxon>
        <taxon>PACMAD clade</taxon>
        <taxon>Panicoideae</taxon>
        <taxon>Andropogonodae</taxon>
        <taxon>Andropogoneae</taxon>
        <taxon>Saccharinae</taxon>
        <taxon>Miscanthus</taxon>
    </lineage>
</organism>
<keyword evidence="8" id="KW-0560">Oxidoreductase</keyword>
<evidence type="ECO:0000256" key="8">
    <source>
        <dbReference type="ARBA" id="ARBA00023002"/>
    </source>
</evidence>
<dbReference type="PANTHER" id="PTHR31388">
    <property type="entry name" value="PEROXIDASE 72-RELATED"/>
    <property type="match status" value="1"/>
</dbReference>
<keyword evidence="9" id="KW-0408">Iron</keyword>
<evidence type="ECO:0000256" key="6">
    <source>
        <dbReference type="ARBA" id="ARBA00022723"/>
    </source>
</evidence>
<comment type="caution">
    <text evidence="16">The sequence shown here is derived from an EMBL/GenBank/DDBJ whole genome shotgun (WGS) entry which is preliminary data.</text>
</comment>
<name>A0A811QWF7_9POAL</name>
<dbReference type="GO" id="GO:0020037">
    <property type="term" value="F:heme binding"/>
    <property type="evidence" value="ECO:0007669"/>
    <property type="project" value="InterPro"/>
</dbReference>
<dbReference type="PRINTS" id="PR00461">
    <property type="entry name" value="PLPEROXIDASE"/>
</dbReference>
<dbReference type="PROSITE" id="PS00436">
    <property type="entry name" value="PEROXIDASE_2"/>
    <property type="match status" value="1"/>
</dbReference>
<dbReference type="InterPro" id="IPR010255">
    <property type="entry name" value="Haem_peroxidase_sf"/>
</dbReference>
<evidence type="ECO:0000256" key="1">
    <source>
        <dbReference type="ARBA" id="ARBA00000189"/>
    </source>
</evidence>
<reference evidence="16" key="1">
    <citation type="submission" date="2020-10" db="EMBL/GenBank/DDBJ databases">
        <authorList>
            <person name="Han B."/>
            <person name="Lu T."/>
            <person name="Zhao Q."/>
            <person name="Huang X."/>
            <person name="Zhao Y."/>
        </authorList>
    </citation>
    <scope>NUCLEOTIDE SEQUENCE</scope>
</reference>
<dbReference type="GO" id="GO:0042744">
    <property type="term" value="P:hydrogen peroxide catabolic process"/>
    <property type="evidence" value="ECO:0007669"/>
    <property type="project" value="UniProtKB-KW"/>
</dbReference>
<feature type="domain" description="Plant heme peroxidase family profile" evidence="15">
    <location>
        <begin position="38"/>
        <end position="83"/>
    </location>
</feature>
<keyword evidence="5" id="KW-0349">Heme</keyword>
<keyword evidence="17" id="KW-1185">Reference proteome</keyword>
<comment type="cofactor">
    <cofactor evidence="12">
        <name>Ca(2+)</name>
        <dbReference type="ChEBI" id="CHEBI:29108"/>
    </cofactor>
    <text evidence="12">Binds 2 calcium ions per subunit.</text>
</comment>
<evidence type="ECO:0000313" key="16">
    <source>
        <dbReference type="EMBL" id="CAD6263708.1"/>
    </source>
</evidence>
<comment type="catalytic activity">
    <reaction evidence="1">
        <text>2 a phenolic donor + H2O2 = 2 a phenolic radical donor + 2 H2O</text>
        <dbReference type="Rhea" id="RHEA:56136"/>
        <dbReference type="ChEBI" id="CHEBI:15377"/>
        <dbReference type="ChEBI" id="CHEBI:16240"/>
        <dbReference type="ChEBI" id="CHEBI:139520"/>
        <dbReference type="ChEBI" id="CHEBI:139521"/>
        <dbReference type="EC" id="1.11.1.7"/>
    </reaction>
</comment>
<dbReference type="InterPro" id="IPR000823">
    <property type="entry name" value="Peroxidase_pln"/>
</dbReference>
<dbReference type="GO" id="GO:0140825">
    <property type="term" value="F:lactoperoxidase activity"/>
    <property type="evidence" value="ECO:0007669"/>
    <property type="project" value="UniProtKB-EC"/>
</dbReference>
<evidence type="ECO:0000259" key="15">
    <source>
        <dbReference type="PROSITE" id="PS50873"/>
    </source>
</evidence>